<dbReference type="InterPro" id="IPR007169">
    <property type="entry name" value="RemA-like"/>
</dbReference>
<evidence type="ECO:0000313" key="1">
    <source>
        <dbReference type="EMBL" id="MBA4541942.1"/>
    </source>
</evidence>
<organism evidence="1 2">
    <name type="scientific">Thermoactinomyces daqus</name>
    <dbReference type="NCBI Taxonomy" id="1329516"/>
    <lineage>
        <taxon>Bacteria</taxon>
        <taxon>Bacillati</taxon>
        <taxon>Bacillota</taxon>
        <taxon>Bacilli</taxon>
        <taxon>Bacillales</taxon>
        <taxon>Thermoactinomycetaceae</taxon>
        <taxon>Thermoactinomyces</taxon>
    </lineage>
</organism>
<evidence type="ECO:0000313" key="2">
    <source>
        <dbReference type="Proteomes" id="UP000530514"/>
    </source>
</evidence>
<dbReference type="EMBL" id="JACEIP010000003">
    <property type="protein sequence ID" value="MBA4541942.1"/>
    <property type="molecule type" value="Genomic_DNA"/>
</dbReference>
<dbReference type="NCBIfam" id="NF046065">
    <property type="entry name" value="MtxRegRemB"/>
    <property type="match status" value="1"/>
</dbReference>
<name>A0A7W1X8J2_9BACL</name>
<gene>
    <name evidence="1" type="ORF">H1164_03365</name>
</gene>
<dbReference type="RefSeq" id="WP_033100494.1">
    <property type="nucleotide sequence ID" value="NZ_JACEIP010000003.1"/>
</dbReference>
<dbReference type="Pfam" id="PF04025">
    <property type="entry name" value="RemA-like"/>
    <property type="match status" value="1"/>
</dbReference>
<keyword evidence="2" id="KW-1185">Reference proteome</keyword>
<dbReference type="AlphaFoldDB" id="A0A7W1X8J2"/>
<accession>A0A7W1X8J2</accession>
<dbReference type="OrthoDB" id="9811390at2"/>
<reference evidence="1 2" key="1">
    <citation type="submission" date="2020-07" db="EMBL/GenBank/DDBJ databases">
        <authorList>
            <person name="Feng H."/>
        </authorList>
    </citation>
    <scope>NUCLEOTIDE SEQUENCE [LARGE SCALE GENOMIC DNA]</scope>
    <source>
        <strain evidence="2">s-11</strain>
    </source>
</reference>
<dbReference type="Proteomes" id="UP000530514">
    <property type="component" value="Unassembled WGS sequence"/>
</dbReference>
<comment type="caution">
    <text evidence="1">The sequence shown here is derived from an EMBL/GenBank/DDBJ whole genome shotgun (WGS) entry which is preliminary data.</text>
</comment>
<sequence>MFIHLGGSRTLRIREVIAILDADVLEESGDCTFLEMARRKGKVERISPEAVKSYVITKNGVFASPISSTTLKKRADDSQIPGK</sequence>
<protein>
    <submittedName>
        <fullName evidence="1">DUF370 domain-containing protein</fullName>
    </submittedName>
</protein>
<proteinExistence type="predicted"/>